<dbReference type="InterPro" id="IPR009826">
    <property type="entry name" value="DNA_circ_N"/>
</dbReference>
<accession>A0ABW9YXP2</accession>
<comment type="caution">
    <text evidence="2">The sequence shown here is derived from an EMBL/GenBank/DDBJ whole genome shotgun (WGS) entry which is preliminary data.</text>
</comment>
<sequence length="257" mass="25599">MRDWTKTLRPASFRGVPFHVETEGIVAGRHVAVHEYVRSEEIQTEDMGRKARRYRVTAYIANDVADMQGAALVAALTAPGTGMLMLPMLGPVEVRISGDVSTNHSKDRLGYVGFDFEAVEAGASSAFPSLALGDRLAGAAAGLIGGAASSMLSGVAGSLLGGASLSMAGTVTQALGGVVGNLATSLPLPVDLGASLASKVAGAGVLASGLTSAASLGGAVGTLSGVVREIGGSANPLQAAPMMLAASRQAGALVKGL</sequence>
<dbReference type="RefSeq" id="WP_161725823.1">
    <property type="nucleotide sequence ID" value="NZ_JAAAXI010000025.1"/>
</dbReference>
<dbReference type="Proteomes" id="UP000818323">
    <property type="component" value="Unassembled WGS sequence"/>
</dbReference>
<organism evidence="2 3">
    <name type="scientific">Microvirga arsenatis</name>
    <dbReference type="NCBI Taxonomy" id="2692265"/>
    <lineage>
        <taxon>Bacteria</taxon>
        <taxon>Pseudomonadati</taxon>
        <taxon>Pseudomonadota</taxon>
        <taxon>Alphaproteobacteria</taxon>
        <taxon>Hyphomicrobiales</taxon>
        <taxon>Methylobacteriaceae</taxon>
        <taxon>Microvirga</taxon>
    </lineage>
</organism>
<dbReference type="EMBL" id="JAAAXJ010000005">
    <property type="protein sequence ID" value="NBJ25163.1"/>
    <property type="molecule type" value="Genomic_DNA"/>
</dbReference>
<name>A0ABW9YXP2_9HYPH</name>
<evidence type="ECO:0000259" key="1">
    <source>
        <dbReference type="Pfam" id="PF07157"/>
    </source>
</evidence>
<gene>
    <name evidence="2" type="ORF">GR303_12465</name>
</gene>
<dbReference type="Pfam" id="PF07157">
    <property type="entry name" value="DNA_circ_N"/>
    <property type="match status" value="1"/>
</dbReference>
<proteinExistence type="predicted"/>
<feature type="domain" description="DNA circulation N-terminal" evidence="1">
    <location>
        <begin position="8"/>
        <end position="94"/>
    </location>
</feature>
<keyword evidence="3" id="KW-1185">Reference proteome</keyword>
<evidence type="ECO:0000313" key="3">
    <source>
        <dbReference type="Proteomes" id="UP000818323"/>
    </source>
</evidence>
<evidence type="ECO:0000313" key="2">
    <source>
        <dbReference type="EMBL" id="NBJ25163.1"/>
    </source>
</evidence>
<protein>
    <recommendedName>
        <fullName evidence="1">DNA circulation N-terminal domain-containing protein</fullName>
    </recommendedName>
</protein>
<reference evidence="2 3" key="1">
    <citation type="submission" date="2020-01" db="EMBL/GenBank/DDBJ databases">
        <title>Microvirga sp. nov., an arsenate reduction bacterium isolated from Tibet hotspring sediments.</title>
        <authorList>
            <person name="Yuan C.-G."/>
        </authorList>
    </citation>
    <scope>NUCLEOTIDE SEQUENCE [LARGE SCALE GENOMIC DNA]</scope>
    <source>
        <strain evidence="2 3">SYSU G3D203</strain>
    </source>
</reference>